<name>A0ABV8PJW3_9FLAO</name>
<proteinExistence type="predicted"/>
<comment type="caution">
    <text evidence="1">The sequence shown here is derived from an EMBL/GenBank/DDBJ whole genome shotgun (WGS) entry which is preliminary data.</text>
</comment>
<sequence>MFKFIRLKSREVSLCHLDRLFGQTISKLPVKEQIAYCQRLIERSEYQLSQHCPKKDSEQLKDLISAATMEIQRLDSI</sequence>
<evidence type="ECO:0008006" key="3">
    <source>
        <dbReference type="Google" id="ProtNLM"/>
    </source>
</evidence>
<keyword evidence="2" id="KW-1185">Reference proteome</keyword>
<accession>A0ABV8PJW3</accession>
<reference evidence="2" key="1">
    <citation type="journal article" date="2019" name="Int. J. Syst. Evol. Microbiol.">
        <title>The Global Catalogue of Microorganisms (GCM) 10K type strain sequencing project: providing services to taxonomists for standard genome sequencing and annotation.</title>
        <authorList>
            <consortium name="The Broad Institute Genomics Platform"/>
            <consortium name="The Broad Institute Genome Sequencing Center for Infectious Disease"/>
            <person name="Wu L."/>
            <person name="Ma J."/>
        </authorList>
    </citation>
    <scope>NUCLEOTIDE SEQUENCE [LARGE SCALE GENOMIC DNA]</scope>
    <source>
        <strain evidence="2">CGMCC 1.15774</strain>
    </source>
</reference>
<evidence type="ECO:0000313" key="1">
    <source>
        <dbReference type="EMBL" id="MFC4220493.1"/>
    </source>
</evidence>
<gene>
    <name evidence="1" type="ORF">ACFOWS_10130</name>
</gene>
<dbReference type="EMBL" id="JBHSCL010000004">
    <property type="protein sequence ID" value="MFC4220493.1"/>
    <property type="molecule type" value="Genomic_DNA"/>
</dbReference>
<dbReference type="Proteomes" id="UP001595841">
    <property type="component" value="Unassembled WGS sequence"/>
</dbReference>
<organism evidence="1 2">
    <name type="scientific">Flagellimonas marina</name>
    <dbReference type="NCBI Taxonomy" id="1775168"/>
    <lineage>
        <taxon>Bacteria</taxon>
        <taxon>Pseudomonadati</taxon>
        <taxon>Bacteroidota</taxon>
        <taxon>Flavobacteriia</taxon>
        <taxon>Flavobacteriales</taxon>
        <taxon>Flavobacteriaceae</taxon>
        <taxon>Flagellimonas</taxon>
    </lineage>
</organism>
<dbReference type="RefSeq" id="WP_379764117.1">
    <property type="nucleotide sequence ID" value="NZ_JBHSCL010000004.1"/>
</dbReference>
<protein>
    <recommendedName>
        <fullName evidence="3">Lacal_2735 family protein</fullName>
    </recommendedName>
</protein>
<evidence type="ECO:0000313" key="2">
    <source>
        <dbReference type="Proteomes" id="UP001595841"/>
    </source>
</evidence>